<dbReference type="GO" id="GO:0016757">
    <property type="term" value="F:glycosyltransferase activity"/>
    <property type="evidence" value="ECO:0007669"/>
    <property type="project" value="UniProtKB-ARBA"/>
</dbReference>
<dbReference type="Proteomes" id="UP000295727">
    <property type="component" value="Chromosome 1"/>
</dbReference>
<evidence type="ECO:0000313" key="3">
    <source>
        <dbReference type="Proteomes" id="UP000295727"/>
    </source>
</evidence>
<evidence type="ECO:0000259" key="1">
    <source>
        <dbReference type="Pfam" id="PF00534"/>
    </source>
</evidence>
<sequence>MRVCFFIAEMEGFGGTQRASSTIANALAAMPDVSEVMLLGLMGHAESSFVLHERIKSESLFKKCGPMTSRYPIAVHRLRKYLQRNHVDVLVVVESSLSFYAIPARFGLKTRLICWEHFNFNADGGRKKRVVARYLAAMFADDVVTLTRRDQALWEQRTCTRANIGAIANPVGQLNYEPIYPVGSRTVLAVGRLDHQKGFDILLEAWACVVERDHAASWNLVIVGNGELRKSLDEQIVRLDLDRSVTIHPATSDIRSKYAQAAIVCCSSRYEGLPMVLIEAQQHGVPVVSFDVDTGPREIVLNGETGLLVPPEDRESLANALCDLMSDERKRSAMSKSAIRHSTRFHTENVIEHWRRLLALPSSTCESVDCGHAS</sequence>
<dbReference type="PANTHER" id="PTHR12526">
    <property type="entry name" value="GLYCOSYLTRANSFERASE"/>
    <property type="match status" value="1"/>
</dbReference>
<dbReference type="OrthoDB" id="570545at2"/>
<dbReference type="CDD" id="cd03820">
    <property type="entry name" value="GT4_AmsD-like"/>
    <property type="match status" value="1"/>
</dbReference>
<accession>A0A4P7CLX4</accession>
<gene>
    <name evidence="2" type="ORF">E1956_05590</name>
</gene>
<dbReference type="InterPro" id="IPR001296">
    <property type="entry name" value="Glyco_trans_1"/>
</dbReference>
<organism evidence="2 3">
    <name type="scientific">Paraburkholderia pallida</name>
    <dbReference type="NCBI Taxonomy" id="2547399"/>
    <lineage>
        <taxon>Bacteria</taxon>
        <taxon>Pseudomonadati</taxon>
        <taxon>Pseudomonadota</taxon>
        <taxon>Betaproteobacteria</taxon>
        <taxon>Burkholderiales</taxon>
        <taxon>Burkholderiaceae</taxon>
        <taxon>Paraburkholderia</taxon>
    </lineage>
</organism>
<proteinExistence type="predicted"/>
<dbReference type="Pfam" id="PF00534">
    <property type="entry name" value="Glycos_transf_1"/>
    <property type="match status" value="1"/>
</dbReference>
<dbReference type="KEGG" id="ppai:E1956_05590"/>
<reference evidence="2 3" key="1">
    <citation type="submission" date="2019-03" db="EMBL/GenBank/DDBJ databases">
        <title>Paraburkholderia sp. 7MH5, isolated from subtropical forest soil.</title>
        <authorList>
            <person name="Gao Z.-H."/>
            <person name="Qiu L.-H."/>
        </authorList>
    </citation>
    <scope>NUCLEOTIDE SEQUENCE [LARGE SCALE GENOMIC DNA]</scope>
    <source>
        <strain evidence="2 3">7MH5</strain>
    </source>
</reference>
<keyword evidence="3" id="KW-1185">Reference proteome</keyword>
<dbReference type="EMBL" id="CP038148">
    <property type="protein sequence ID" value="QBQ96698.1"/>
    <property type="molecule type" value="Genomic_DNA"/>
</dbReference>
<dbReference type="PANTHER" id="PTHR12526:SF630">
    <property type="entry name" value="GLYCOSYLTRANSFERASE"/>
    <property type="match status" value="1"/>
</dbReference>
<keyword evidence="2" id="KW-0808">Transferase</keyword>
<dbReference type="SUPFAM" id="SSF53756">
    <property type="entry name" value="UDP-Glycosyltransferase/glycogen phosphorylase"/>
    <property type="match status" value="1"/>
</dbReference>
<name>A0A4P7CLX4_9BURK</name>
<evidence type="ECO:0000313" key="2">
    <source>
        <dbReference type="EMBL" id="QBQ96698.1"/>
    </source>
</evidence>
<dbReference type="AlphaFoldDB" id="A0A4P7CLX4"/>
<feature type="domain" description="Glycosyl transferase family 1" evidence="1">
    <location>
        <begin position="183"/>
        <end position="339"/>
    </location>
</feature>
<protein>
    <submittedName>
        <fullName evidence="2">Glycosyltransferase family 4 protein</fullName>
    </submittedName>
</protein>
<dbReference type="Gene3D" id="3.40.50.2000">
    <property type="entry name" value="Glycogen Phosphorylase B"/>
    <property type="match status" value="2"/>
</dbReference>